<keyword evidence="2" id="KW-1185">Reference proteome</keyword>
<organism evidence="1 2">
    <name type="scientific">Pseudomonas moorei</name>
    <dbReference type="NCBI Taxonomy" id="395599"/>
    <lineage>
        <taxon>Bacteria</taxon>
        <taxon>Pseudomonadati</taxon>
        <taxon>Pseudomonadota</taxon>
        <taxon>Gammaproteobacteria</taxon>
        <taxon>Pseudomonadales</taxon>
        <taxon>Pseudomonadaceae</taxon>
        <taxon>Pseudomonas</taxon>
    </lineage>
</organism>
<protein>
    <submittedName>
        <fullName evidence="1">Uncharacterized protein</fullName>
    </submittedName>
</protein>
<gene>
    <name evidence="1" type="ORF">SAMN04490195_5804</name>
</gene>
<accession>A0A1H1J5R4</accession>
<reference evidence="2" key="1">
    <citation type="submission" date="2016-10" db="EMBL/GenBank/DDBJ databases">
        <authorList>
            <person name="Varghese N."/>
            <person name="Submissions S."/>
        </authorList>
    </citation>
    <scope>NUCLEOTIDE SEQUENCE [LARGE SCALE GENOMIC DNA]</scope>
    <source>
        <strain evidence="2">BS3775</strain>
    </source>
</reference>
<proteinExistence type="predicted"/>
<name>A0A1H1J5R4_9PSED</name>
<dbReference type="EMBL" id="FNKJ01000004">
    <property type="protein sequence ID" value="SDR45282.1"/>
    <property type="molecule type" value="Genomic_DNA"/>
</dbReference>
<dbReference type="Proteomes" id="UP000199570">
    <property type="component" value="Unassembled WGS sequence"/>
</dbReference>
<evidence type="ECO:0000313" key="2">
    <source>
        <dbReference type="Proteomes" id="UP000199570"/>
    </source>
</evidence>
<dbReference type="AlphaFoldDB" id="A0A1H1J5R4"/>
<evidence type="ECO:0000313" key="1">
    <source>
        <dbReference type="EMBL" id="SDR45282.1"/>
    </source>
</evidence>
<sequence>MLFSWCNTHPDSAAAVRCRVKSLTMPSTYINQENQLRTIVNLDLNGHNFTLDDVRRLIASKDDSADRQLRVTKDGLAYLSDTTGSEEIDNLCFRLETWDEGTDYVGQKAAIHDEWVSKIYECLKNNWPTPVSRLIDQF</sequence>